<feature type="transmembrane region" description="Helical" evidence="7">
    <location>
        <begin position="128"/>
        <end position="144"/>
    </location>
</feature>
<feature type="domain" description="ABC transporter" evidence="8">
    <location>
        <begin position="327"/>
        <end position="558"/>
    </location>
</feature>
<dbReference type="SMART" id="SM00382">
    <property type="entry name" value="AAA"/>
    <property type="match status" value="1"/>
</dbReference>
<proteinExistence type="predicted"/>
<keyword evidence="4 10" id="KW-0067">ATP-binding</keyword>
<dbReference type="CDD" id="cd03228">
    <property type="entry name" value="ABCC_MRP_Like"/>
    <property type="match status" value="1"/>
</dbReference>
<dbReference type="GO" id="GO:0034040">
    <property type="term" value="F:ATPase-coupled lipid transmembrane transporter activity"/>
    <property type="evidence" value="ECO:0007669"/>
    <property type="project" value="TreeGrafter"/>
</dbReference>
<feature type="domain" description="ABC transmembrane type-1" evidence="9">
    <location>
        <begin position="1"/>
        <end position="269"/>
    </location>
</feature>
<dbReference type="GO" id="GO:0140359">
    <property type="term" value="F:ABC-type transporter activity"/>
    <property type="evidence" value="ECO:0007669"/>
    <property type="project" value="InterPro"/>
</dbReference>
<evidence type="ECO:0000256" key="2">
    <source>
        <dbReference type="ARBA" id="ARBA00022692"/>
    </source>
</evidence>
<evidence type="ECO:0000256" key="3">
    <source>
        <dbReference type="ARBA" id="ARBA00022741"/>
    </source>
</evidence>
<comment type="subcellular location">
    <subcellularLocation>
        <location evidence="1">Cell membrane</location>
        <topology evidence="1">Multi-pass membrane protein</topology>
    </subcellularLocation>
</comment>
<dbReference type="EMBL" id="CP129674">
    <property type="protein sequence ID" value="XDS44801.1"/>
    <property type="molecule type" value="Genomic_DNA"/>
</dbReference>
<dbReference type="AlphaFoldDB" id="A0AB39U7H6"/>
<dbReference type="PROSITE" id="PS50929">
    <property type="entry name" value="ABC_TM1F"/>
    <property type="match status" value="1"/>
</dbReference>
<organism evidence="10">
    <name type="scientific">Bifidobacterium aquikefiricola</name>
    <dbReference type="NCBI Taxonomy" id="3059038"/>
    <lineage>
        <taxon>Bacteria</taxon>
        <taxon>Bacillati</taxon>
        <taxon>Actinomycetota</taxon>
        <taxon>Actinomycetes</taxon>
        <taxon>Bifidobacteriales</taxon>
        <taxon>Bifidobacteriaceae</taxon>
        <taxon>Bifidobacterium</taxon>
    </lineage>
</organism>
<dbReference type="Pfam" id="PF00005">
    <property type="entry name" value="ABC_tran"/>
    <property type="match status" value="1"/>
</dbReference>
<reference evidence="10" key="1">
    <citation type="submission" date="2023-07" db="EMBL/GenBank/DDBJ databases">
        <title>Bifidobacterium aquikefiriaerophilum sp. nov. and Bifidobacterium eccum sp. nov., isolated from water kefir.</title>
        <authorList>
            <person name="Breselge S."/>
            <person name="Bellassi P."/>
            <person name="Barcenilla C."/>
            <person name="Alvarez-Ordonez A."/>
            <person name="Morelli L."/>
            <person name="Cotter P.D."/>
        </authorList>
    </citation>
    <scope>NUCLEOTIDE SEQUENCE</scope>
    <source>
        <strain evidence="10">WK041_4_12</strain>
    </source>
</reference>
<feature type="transmembrane region" description="Helical" evidence="7">
    <location>
        <begin position="216"/>
        <end position="234"/>
    </location>
</feature>
<dbReference type="InterPro" id="IPR027417">
    <property type="entry name" value="P-loop_NTPase"/>
</dbReference>
<feature type="transmembrane region" description="Helical" evidence="7">
    <location>
        <begin position="101"/>
        <end position="122"/>
    </location>
</feature>
<name>A0AB39U7H6_9BIFI</name>
<keyword evidence="3" id="KW-0547">Nucleotide-binding</keyword>
<evidence type="ECO:0000259" key="8">
    <source>
        <dbReference type="PROSITE" id="PS50893"/>
    </source>
</evidence>
<dbReference type="PANTHER" id="PTHR24221">
    <property type="entry name" value="ATP-BINDING CASSETTE SUB-FAMILY B"/>
    <property type="match status" value="1"/>
</dbReference>
<dbReference type="InterPro" id="IPR011527">
    <property type="entry name" value="ABC1_TM_dom"/>
</dbReference>
<dbReference type="InterPro" id="IPR003439">
    <property type="entry name" value="ABC_transporter-like_ATP-bd"/>
</dbReference>
<dbReference type="GO" id="GO:0005886">
    <property type="term" value="C:plasma membrane"/>
    <property type="evidence" value="ECO:0007669"/>
    <property type="project" value="UniProtKB-SubCell"/>
</dbReference>
<protein>
    <submittedName>
        <fullName evidence="10">ABC transporter ATP-binding protein</fullName>
    </submittedName>
</protein>
<dbReference type="Gene3D" id="1.20.1560.10">
    <property type="entry name" value="ABC transporter type 1, transmembrane domain"/>
    <property type="match status" value="1"/>
</dbReference>
<keyword evidence="5 7" id="KW-1133">Transmembrane helix</keyword>
<dbReference type="InterPro" id="IPR036640">
    <property type="entry name" value="ABC1_TM_sf"/>
</dbReference>
<accession>A0AB39U7H6</accession>
<dbReference type="PROSITE" id="PS00211">
    <property type="entry name" value="ABC_TRANSPORTER_1"/>
    <property type="match status" value="1"/>
</dbReference>
<evidence type="ECO:0000256" key="4">
    <source>
        <dbReference type="ARBA" id="ARBA00022840"/>
    </source>
</evidence>
<dbReference type="KEGG" id="baqk:QN215_01300"/>
<evidence type="ECO:0000256" key="6">
    <source>
        <dbReference type="ARBA" id="ARBA00023136"/>
    </source>
</evidence>
<gene>
    <name evidence="10" type="ORF">QN215_01300</name>
</gene>
<dbReference type="PANTHER" id="PTHR24221:SF654">
    <property type="entry name" value="ATP-BINDING CASSETTE SUB-FAMILY B MEMBER 6"/>
    <property type="match status" value="1"/>
</dbReference>
<evidence type="ECO:0000256" key="5">
    <source>
        <dbReference type="ARBA" id="ARBA00022989"/>
    </source>
</evidence>
<feature type="transmembrane region" description="Helical" evidence="7">
    <location>
        <begin position="23"/>
        <end position="43"/>
    </location>
</feature>
<dbReference type="SUPFAM" id="SSF90123">
    <property type="entry name" value="ABC transporter transmembrane region"/>
    <property type="match status" value="1"/>
</dbReference>
<evidence type="ECO:0000256" key="7">
    <source>
        <dbReference type="SAM" id="Phobius"/>
    </source>
</evidence>
<keyword evidence="2 7" id="KW-0812">Transmembrane</keyword>
<dbReference type="SUPFAM" id="SSF52540">
    <property type="entry name" value="P-loop containing nucleoside triphosphate hydrolases"/>
    <property type="match status" value="1"/>
</dbReference>
<evidence type="ECO:0000313" key="10">
    <source>
        <dbReference type="EMBL" id="XDS44801.1"/>
    </source>
</evidence>
<sequence>MVGDSFVVKAIIASVEASDWSRFRLIAMFAVVYAIAHGGVYLWQQLFTEHFANAVVAQLRERLFHRVAAMPLKDAVDTSPDLYFSTLTAQIDSVKRDLIDVVLWGAYLLFQLVFSVVAVLAINPTLGVVALLLCVPMSLVPVVSKRFVVKARTRVAAGVDALNTVTGDLLHGVSDWRLAGRSVQAQRRFAGLNGRWREASDHDATVQKAADSANNFMTNVLIFGVWIIGGLLIMRGSMSVAQVVAFFSLIGNISVPLFYMSGLFSQFNAGRAVLRKINETIPDTAHRAQLVSDVRRDAQGPKTAIDARSDDSRRGMASVERSSLRSIAYRNVAFHADDAHVRTPFSLSLDTSKRYLVVGPSGAGKSSLIRPLFGLDSDYTGEILVDGHSVRDIPADRLIDRVGLLSQSSHIFHASIRENVRLMDDTVDDRAILDACDAASIGGWVREQGLDYVLDDRLRTMSGGERQRILLARMLVRGRRFCVFDELTTGLDNRNAGQVEATIFRAIPGFVYITHRLNATVLERADEIIVMDGLTVSAAGSYQQVLPTLNRLKLVAQPDAAGETVTHPDDDGSVRE</sequence>
<dbReference type="GO" id="GO:0016887">
    <property type="term" value="F:ATP hydrolysis activity"/>
    <property type="evidence" value="ECO:0007669"/>
    <property type="project" value="InterPro"/>
</dbReference>
<dbReference type="InterPro" id="IPR003593">
    <property type="entry name" value="AAA+_ATPase"/>
</dbReference>
<dbReference type="InterPro" id="IPR039421">
    <property type="entry name" value="Type_1_exporter"/>
</dbReference>
<dbReference type="InterPro" id="IPR017871">
    <property type="entry name" value="ABC_transporter-like_CS"/>
</dbReference>
<evidence type="ECO:0000259" key="9">
    <source>
        <dbReference type="PROSITE" id="PS50929"/>
    </source>
</evidence>
<keyword evidence="6 7" id="KW-0472">Membrane</keyword>
<dbReference type="GO" id="GO:0005524">
    <property type="term" value="F:ATP binding"/>
    <property type="evidence" value="ECO:0007669"/>
    <property type="project" value="UniProtKB-KW"/>
</dbReference>
<evidence type="ECO:0000256" key="1">
    <source>
        <dbReference type="ARBA" id="ARBA00004651"/>
    </source>
</evidence>
<dbReference type="PROSITE" id="PS50893">
    <property type="entry name" value="ABC_TRANSPORTER_2"/>
    <property type="match status" value="1"/>
</dbReference>
<dbReference type="Pfam" id="PF00664">
    <property type="entry name" value="ABC_membrane"/>
    <property type="match status" value="1"/>
</dbReference>
<feature type="transmembrane region" description="Helical" evidence="7">
    <location>
        <begin position="240"/>
        <end position="259"/>
    </location>
</feature>
<dbReference type="Gene3D" id="3.40.50.300">
    <property type="entry name" value="P-loop containing nucleotide triphosphate hydrolases"/>
    <property type="match status" value="1"/>
</dbReference>